<proteinExistence type="predicted"/>
<feature type="non-terminal residue" evidence="1">
    <location>
        <position position="158"/>
    </location>
</feature>
<name>A0A199UJE2_ANACO</name>
<dbReference type="Proteomes" id="UP000092600">
    <property type="component" value="Unassembled WGS sequence"/>
</dbReference>
<dbReference type="EMBL" id="LSRQ01007720">
    <property type="protein sequence ID" value="OAY64690.1"/>
    <property type="molecule type" value="Genomic_DNA"/>
</dbReference>
<protein>
    <submittedName>
        <fullName evidence="1">Uncharacterized protein</fullName>
    </submittedName>
</protein>
<evidence type="ECO:0000313" key="1">
    <source>
        <dbReference type="EMBL" id="OAY64690.1"/>
    </source>
</evidence>
<organism evidence="1 2">
    <name type="scientific">Ananas comosus</name>
    <name type="common">Pineapple</name>
    <name type="synonym">Ananas ananas</name>
    <dbReference type="NCBI Taxonomy" id="4615"/>
    <lineage>
        <taxon>Eukaryota</taxon>
        <taxon>Viridiplantae</taxon>
        <taxon>Streptophyta</taxon>
        <taxon>Embryophyta</taxon>
        <taxon>Tracheophyta</taxon>
        <taxon>Spermatophyta</taxon>
        <taxon>Magnoliopsida</taxon>
        <taxon>Liliopsida</taxon>
        <taxon>Poales</taxon>
        <taxon>Bromeliaceae</taxon>
        <taxon>Bromelioideae</taxon>
        <taxon>Ananas</taxon>
    </lineage>
</organism>
<comment type="caution">
    <text evidence="1">The sequence shown here is derived from an EMBL/GenBank/DDBJ whole genome shotgun (WGS) entry which is preliminary data.</text>
</comment>
<accession>A0A199UJE2</accession>
<sequence>MALPLLPIRYFFFPFSYNIFSLSPHPQHLRSPHPCQGPDPAPLLPARTEATPAPLLRLSLRLRLLHTRQRRQRVRSETICAIHCRYISFSNLGFQFMRQSLINQDNNCIVICDIHILCNSKRREIKLGQRSYSDRNSVTSCWSFRATRSSFGALELFV</sequence>
<dbReference type="AlphaFoldDB" id="A0A199UJE2"/>
<reference evidence="1 2" key="1">
    <citation type="journal article" date="2016" name="DNA Res.">
        <title>The draft genome of MD-2 pineapple using hybrid error correction of long reads.</title>
        <authorList>
            <person name="Redwan R.M."/>
            <person name="Saidin A."/>
            <person name="Kumar S.V."/>
        </authorList>
    </citation>
    <scope>NUCLEOTIDE SEQUENCE [LARGE SCALE GENOMIC DNA]</scope>
    <source>
        <strain evidence="2">cv. MD2</strain>
        <tissue evidence="1">Leaf</tissue>
    </source>
</reference>
<evidence type="ECO:0000313" key="2">
    <source>
        <dbReference type="Proteomes" id="UP000092600"/>
    </source>
</evidence>
<gene>
    <name evidence="1" type="ORF">ACMD2_17645</name>
</gene>